<accession>A0A0D8HHV4</accession>
<dbReference type="SUPFAM" id="SSF51182">
    <property type="entry name" value="RmlC-like cupins"/>
    <property type="match status" value="1"/>
</dbReference>
<gene>
    <name evidence="3" type="ORF">AXFE_17070</name>
</gene>
<evidence type="ECO:0000259" key="2">
    <source>
        <dbReference type="Pfam" id="PF07883"/>
    </source>
</evidence>
<dbReference type="OrthoDB" id="9791637at2"/>
<proteinExistence type="predicted"/>
<dbReference type="AlphaFoldDB" id="A0A0D8HHV4"/>
<dbReference type="GO" id="GO:0046872">
    <property type="term" value="F:metal ion binding"/>
    <property type="evidence" value="ECO:0007669"/>
    <property type="project" value="UniProtKB-KW"/>
</dbReference>
<dbReference type="RefSeq" id="WP_052605403.1">
    <property type="nucleotide sequence ID" value="NZ_JXYS01000042.1"/>
</dbReference>
<dbReference type="Pfam" id="PF07883">
    <property type="entry name" value="Cupin_2"/>
    <property type="match status" value="1"/>
</dbReference>
<keyword evidence="1" id="KW-0479">Metal-binding</keyword>
<evidence type="ECO:0000313" key="3">
    <source>
        <dbReference type="EMBL" id="KJF17429.1"/>
    </source>
</evidence>
<dbReference type="InterPro" id="IPR051610">
    <property type="entry name" value="GPI/OXD"/>
</dbReference>
<organism evidence="3 4">
    <name type="scientific">Acidithrix ferrooxidans</name>
    <dbReference type="NCBI Taxonomy" id="1280514"/>
    <lineage>
        <taxon>Bacteria</taxon>
        <taxon>Bacillati</taxon>
        <taxon>Actinomycetota</taxon>
        <taxon>Acidimicrobiia</taxon>
        <taxon>Acidimicrobiales</taxon>
        <taxon>Acidimicrobiaceae</taxon>
        <taxon>Acidithrix</taxon>
    </lineage>
</organism>
<dbReference type="PANTHER" id="PTHR35848">
    <property type="entry name" value="OXALATE-BINDING PROTEIN"/>
    <property type="match status" value="1"/>
</dbReference>
<evidence type="ECO:0000313" key="4">
    <source>
        <dbReference type="Proteomes" id="UP000032360"/>
    </source>
</evidence>
<sequence length="124" mass="14038">MTQIIDPFEDGSPLWLGLDEEGFRRKVFKVLGSDLRDSEFLNAGLTIFEPGEASSLHNHPDSEEIDFIVKGSGEVCDEDGNRNPFAEHTFMYIKKGVLHQHINTGREPLWLIWIYGPHGDLPTT</sequence>
<keyword evidence="4" id="KW-1185">Reference proteome</keyword>
<dbReference type="Proteomes" id="UP000032360">
    <property type="component" value="Unassembled WGS sequence"/>
</dbReference>
<dbReference type="EMBL" id="JXYS01000042">
    <property type="protein sequence ID" value="KJF17429.1"/>
    <property type="molecule type" value="Genomic_DNA"/>
</dbReference>
<protein>
    <submittedName>
        <fullName evidence="3">Cupin domain protein</fullName>
    </submittedName>
</protein>
<dbReference type="InterPro" id="IPR013096">
    <property type="entry name" value="Cupin_2"/>
</dbReference>
<dbReference type="STRING" id="1280514.AXFE_17070"/>
<dbReference type="InterPro" id="IPR011051">
    <property type="entry name" value="RmlC_Cupin_sf"/>
</dbReference>
<dbReference type="InterPro" id="IPR014710">
    <property type="entry name" value="RmlC-like_jellyroll"/>
</dbReference>
<comment type="caution">
    <text evidence="3">The sequence shown here is derived from an EMBL/GenBank/DDBJ whole genome shotgun (WGS) entry which is preliminary data.</text>
</comment>
<evidence type="ECO:0000256" key="1">
    <source>
        <dbReference type="ARBA" id="ARBA00022723"/>
    </source>
</evidence>
<reference evidence="3 4" key="1">
    <citation type="submission" date="2015-01" db="EMBL/GenBank/DDBJ databases">
        <title>Draft genome of the acidophilic iron oxidizer Acidithrix ferrooxidans strain Py-F3.</title>
        <authorList>
            <person name="Poehlein A."/>
            <person name="Eisen S."/>
            <person name="Schloemann M."/>
            <person name="Johnson B.D."/>
            <person name="Daniel R."/>
            <person name="Muehling M."/>
        </authorList>
    </citation>
    <scope>NUCLEOTIDE SEQUENCE [LARGE SCALE GENOMIC DNA]</scope>
    <source>
        <strain evidence="3 4">Py-F3</strain>
    </source>
</reference>
<feature type="domain" description="Cupin type-2" evidence="2">
    <location>
        <begin position="45"/>
        <end position="115"/>
    </location>
</feature>
<dbReference type="Gene3D" id="2.60.120.10">
    <property type="entry name" value="Jelly Rolls"/>
    <property type="match status" value="1"/>
</dbReference>
<name>A0A0D8HHV4_9ACTN</name>
<dbReference type="PANTHER" id="PTHR35848:SF6">
    <property type="entry name" value="CUPIN TYPE-2 DOMAIN-CONTAINING PROTEIN"/>
    <property type="match status" value="1"/>
</dbReference>